<accession>A0A149QKP9</accession>
<dbReference type="Proteomes" id="UP000075473">
    <property type="component" value="Unassembled WGS sequence"/>
</dbReference>
<proteinExistence type="predicted"/>
<dbReference type="PATRIC" id="fig|178900.5.peg.1750"/>
<name>A0A149QKP9_9PROT</name>
<comment type="caution">
    <text evidence="1">The sequence shown here is derived from an EMBL/GenBank/DDBJ whole genome shotgun (WGS) entry which is preliminary data.</text>
</comment>
<dbReference type="AlphaFoldDB" id="A0A149QKP9"/>
<protein>
    <submittedName>
        <fullName evidence="1">Uncharacterized protein</fullName>
    </submittedName>
</protein>
<gene>
    <name evidence="1" type="ORF">AD928_03375</name>
</gene>
<sequence length="76" mass="8435">MKRVQRPNLRIITLMDRFQDLAASLPITDKKAIPVSYLLAQPQDNWSSCVVKSAAPIASLPSLHGKYAGKEILFVI</sequence>
<evidence type="ECO:0000313" key="2">
    <source>
        <dbReference type="Proteomes" id="UP000075473"/>
    </source>
</evidence>
<evidence type="ECO:0000313" key="1">
    <source>
        <dbReference type="EMBL" id="KXU97803.1"/>
    </source>
</evidence>
<organism evidence="1 2">
    <name type="scientific">Acetobacter cerevisiae</name>
    <dbReference type="NCBI Taxonomy" id="178900"/>
    <lineage>
        <taxon>Bacteria</taxon>
        <taxon>Pseudomonadati</taxon>
        <taxon>Pseudomonadota</taxon>
        <taxon>Alphaproteobacteria</taxon>
        <taxon>Acetobacterales</taxon>
        <taxon>Acetobacteraceae</taxon>
        <taxon>Acetobacter</taxon>
    </lineage>
</organism>
<dbReference type="EMBL" id="LHZA01000117">
    <property type="protein sequence ID" value="KXU97803.1"/>
    <property type="molecule type" value="Genomic_DNA"/>
</dbReference>
<reference evidence="1 2" key="1">
    <citation type="submission" date="2015-06" db="EMBL/GenBank/DDBJ databases">
        <title>Improved classification and identification of acetic acid bacteria using matrix-assisted laser desorption/ionization time-of-flight mass spectrometry; Gluconobacter nephelii and Gluconobacter uchimurae are later heterotypic synonyms of Gluconobacter japonicus and Gluconobacter oxydans, respectively.</title>
        <authorList>
            <person name="Li L."/>
            <person name="Cleenwerck I."/>
            <person name="De Vuyst L."/>
            <person name="Vandamme P."/>
        </authorList>
    </citation>
    <scope>NUCLEOTIDE SEQUENCE [LARGE SCALE GENOMIC DNA]</scope>
    <source>
        <strain evidence="1 2">LMG 1625</strain>
    </source>
</reference>